<evidence type="ECO:0000256" key="1">
    <source>
        <dbReference type="ARBA" id="ARBA00004127"/>
    </source>
</evidence>
<evidence type="ECO:0000313" key="7">
    <source>
        <dbReference type="EMBL" id="OEO32660.1"/>
    </source>
</evidence>
<feature type="transmembrane region" description="Helical" evidence="5">
    <location>
        <begin position="211"/>
        <end position="235"/>
    </location>
</feature>
<name>A0A1E5XVQ4_9HYPH</name>
<dbReference type="InterPro" id="IPR003251">
    <property type="entry name" value="Rr_diiron-bd_dom"/>
</dbReference>
<sequence length="327" mass="35567">MFARLLHPHRRDFLSLDEREILSLAVAAEEEDGAIYAEIAERFVSRYPATAKVFEGMAAEEDGHRRRLLDLYVEKFGSRLVPIRREHVRGFIERKPVWLMETMSLEAVRQLAFEMEAAASRFYTEAAGRTTDVEVRKLLGDLAVEEREHANLAGKLEEQALGAEERAAEKSEEHRQFLLTYVQPGLAGLMDGSVSTLAPVFAAAFATGNTWSTFLVGLAAAVGAGISMGFTEAAADDGKLTGRGSPLTRGVVTGAMTTLGGLGHAMPYLIPHFWTATGVAIAVVVIELWAIAFIQNRYMQTPFWRAALQVVVGGALVFAAGIIIGSA</sequence>
<evidence type="ECO:0000256" key="2">
    <source>
        <dbReference type="ARBA" id="ARBA00022692"/>
    </source>
</evidence>
<dbReference type="PANTHER" id="PTHR33531">
    <property type="entry name" value="RUBRERYTHRIN SUBFAMILY"/>
    <property type="match status" value="1"/>
</dbReference>
<evidence type="ECO:0000259" key="6">
    <source>
        <dbReference type="Pfam" id="PF02915"/>
    </source>
</evidence>
<dbReference type="CDD" id="cd01045">
    <property type="entry name" value="Ferritin_like_AB"/>
    <property type="match status" value="1"/>
</dbReference>
<dbReference type="PANTHER" id="PTHR33531:SF10">
    <property type="entry name" value="BLR7895 PROTEIN"/>
    <property type="match status" value="1"/>
</dbReference>
<reference evidence="7 8" key="1">
    <citation type="journal article" date="2015" name="Genome Announc.">
        <title>Genome Assemblies of Three Soil-Associated Devosia species: D. insulae, D. limi, and D. soli.</title>
        <authorList>
            <person name="Hassan Y.I."/>
            <person name="Lepp D."/>
            <person name="Zhou T."/>
        </authorList>
    </citation>
    <scope>NUCLEOTIDE SEQUENCE [LARGE SCALE GENOMIC DNA]</scope>
    <source>
        <strain evidence="7 8">DS-56</strain>
    </source>
</reference>
<comment type="subcellular location">
    <subcellularLocation>
        <location evidence="1">Endomembrane system</location>
        <topology evidence="1">Multi-pass membrane protein</topology>
    </subcellularLocation>
</comment>
<feature type="transmembrane region" description="Helical" evidence="5">
    <location>
        <begin position="185"/>
        <end position="205"/>
    </location>
</feature>
<organism evidence="7 8">
    <name type="scientific">Devosia insulae DS-56</name>
    <dbReference type="NCBI Taxonomy" id="1116389"/>
    <lineage>
        <taxon>Bacteria</taxon>
        <taxon>Pseudomonadati</taxon>
        <taxon>Pseudomonadota</taxon>
        <taxon>Alphaproteobacteria</taxon>
        <taxon>Hyphomicrobiales</taxon>
        <taxon>Devosiaceae</taxon>
        <taxon>Devosia</taxon>
    </lineage>
</organism>
<dbReference type="CDD" id="cd02437">
    <property type="entry name" value="CCC1_like_1"/>
    <property type="match status" value="1"/>
</dbReference>
<gene>
    <name evidence="7" type="ORF">VW23_010630</name>
</gene>
<dbReference type="InterPro" id="IPR008217">
    <property type="entry name" value="Ccc1_fam"/>
</dbReference>
<dbReference type="Gene3D" id="1.20.1260.10">
    <property type="match status" value="1"/>
</dbReference>
<dbReference type="GO" id="GO:0005384">
    <property type="term" value="F:manganese ion transmembrane transporter activity"/>
    <property type="evidence" value="ECO:0007669"/>
    <property type="project" value="InterPro"/>
</dbReference>
<dbReference type="AlphaFoldDB" id="A0A1E5XVQ4"/>
<evidence type="ECO:0000313" key="8">
    <source>
        <dbReference type="Proteomes" id="UP000095463"/>
    </source>
</evidence>
<accession>A0A1E5XVQ4</accession>
<dbReference type="PIRSF" id="PIRSF035918">
    <property type="entry name" value="UCP035918_rubreryth_DUF125"/>
    <property type="match status" value="1"/>
</dbReference>
<dbReference type="GO" id="GO:0016491">
    <property type="term" value="F:oxidoreductase activity"/>
    <property type="evidence" value="ECO:0007669"/>
    <property type="project" value="InterPro"/>
</dbReference>
<keyword evidence="4 5" id="KW-0472">Membrane</keyword>
<feature type="transmembrane region" description="Helical" evidence="5">
    <location>
        <begin position="306"/>
        <end position="325"/>
    </location>
</feature>
<dbReference type="GO" id="GO:0030026">
    <property type="term" value="P:intracellular manganese ion homeostasis"/>
    <property type="evidence" value="ECO:0007669"/>
    <property type="project" value="InterPro"/>
</dbReference>
<comment type="caution">
    <text evidence="7">The sequence shown here is derived from an EMBL/GenBank/DDBJ whole genome shotgun (WGS) entry which is preliminary data.</text>
</comment>
<evidence type="ECO:0000256" key="3">
    <source>
        <dbReference type="ARBA" id="ARBA00022989"/>
    </source>
</evidence>
<dbReference type="RefSeq" id="WP_069908227.1">
    <property type="nucleotide sequence ID" value="NZ_LAJE02000063.1"/>
</dbReference>
<keyword evidence="3 5" id="KW-1133">Transmembrane helix</keyword>
<dbReference type="SUPFAM" id="SSF47240">
    <property type="entry name" value="Ferritin-like"/>
    <property type="match status" value="1"/>
</dbReference>
<dbReference type="OrthoDB" id="32301at2"/>
<feature type="domain" description="Rubrerythrin diiron-binding" evidence="6">
    <location>
        <begin position="20"/>
        <end position="156"/>
    </location>
</feature>
<keyword evidence="2 5" id="KW-0812">Transmembrane</keyword>
<dbReference type="GO" id="GO:0012505">
    <property type="term" value="C:endomembrane system"/>
    <property type="evidence" value="ECO:0007669"/>
    <property type="project" value="UniProtKB-SubCell"/>
</dbReference>
<evidence type="ECO:0000256" key="5">
    <source>
        <dbReference type="SAM" id="Phobius"/>
    </source>
</evidence>
<dbReference type="InterPro" id="IPR009078">
    <property type="entry name" value="Ferritin-like_SF"/>
</dbReference>
<dbReference type="NCBIfam" id="NF045676">
    <property type="entry name" value="FeExpMbfA"/>
    <property type="match status" value="1"/>
</dbReference>
<dbReference type="Pfam" id="PF02915">
    <property type="entry name" value="Rubrerythrin"/>
    <property type="match status" value="1"/>
</dbReference>
<dbReference type="InterPro" id="IPR012347">
    <property type="entry name" value="Ferritin-like"/>
</dbReference>
<evidence type="ECO:0000256" key="4">
    <source>
        <dbReference type="ARBA" id="ARBA00023136"/>
    </source>
</evidence>
<dbReference type="InterPro" id="IPR017040">
    <property type="entry name" value="UCP035918_rubreryth/DUF125"/>
</dbReference>
<dbReference type="Proteomes" id="UP000095463">
    <property type="component" value="Unassembled WGS sequence"/>
</dbReference>
<protein>
    <submittedName>
        <fullName evidence="7">Rubrerythrin family protein</fullName>
    </submittedName>
</protein>
<dbReference type="Pfam" id="PF01988">
    <property type="entry name" value="VIT1"/>
    <property type="match status" value="1"/>
</dbReference>
<dbReference type="EMBL" id="LAJE02000063">
    <property type="protein sequence ID" value="OEO32660.1"/>
    <property type="molecule type" value="Genomic_DNA"/>
</dbReference>
<keyword evidence="8" id="KW-1185">Reference proteome</keyword>
<proteinExistence type="predicted"/>
<feature type="transmembrane region" description="Helical" evidence="5">
    <location>
        <begin position="272"/>
        <end position="294"/>
    </location>
</feature>
<dbReference type="GO" id="GO:0046872">
    <property type="term" value="F:metal ion binding"/>
    <property type="evidence" value="ECO:0007669"/>
    <property type="project" value="InterPro"/>
</dbReference>